<evidence type="ECO:0000313" key="2">
    <source>
        <dbReference type="EMBL" id="MEJ8645022.1"/>
    </source>
</evidence>
<keyword evidence="3" id="KW-1185">Reference proteome</keyword>
<gene>
    <name evidence="2" type="ORF">WKI68_34945</name>
</gene>
<comment type="caution">
    <text evidence="2">The sequence shown here is derived from an EMBL/GenBank/DDBJ whole genome shotgun (WGS) entry which is preliminary data.</text>
</comment>
<name>A0ABU8UAZ0_9ACTN</name>
<protein>
    <submittedName>
        <fullName evidence="2">Signal protein</fullName>
    </submittedName>
</protein>
<dbReference type="Proteomes" id="UP001382904">
    <property type="component" value="Unassembled WGS sequence"/>
</dbReference>
<evidence type="ECO:0000313" key="3">
    <source>
        <dbReference type="Proteomes" id="UP001382904"/>
    </source>
</evidence>
<feature type="signal peptide" evidence="1">
    <location>
        <begin position="1"/>
        <end position="25"/>
    </location>
</feature>
<dbReference type="EMBL" id="JBBKAM010000002">
    <property type="protein sequence ID" value="MEJ8645022.1"/>
    <property type="molecule type" value="Genomic_DNA"/>
</dbReference>
<evidence type="ECO:0000256" key="1">
    <source>
        <dbReference type="SAM" id="SignalP"/>
    </source>
</evidence>
<reference evidence="2 3" key="1">
    <citation type="submission" date="2024-03" db="EMBL/GenBank/DDBJ databases">
        <title>Novel Streptomyces species of biotechnological and ecological value are a feature of Machair soil.</title>
        <authorList>
            <person name="Prole J.R."/>
            <person name="Goodfellow M."/>
            <person name="Allenby N."/>
            <person name="Ward A.C."/>
        </authorList>
    </citation>
    <scope>NUCLEOTIDE SEQUENCE [LARGE SCALE GENOMIC DNA]</scope>
    <source>
        <strain evidence="2 3">MS1.HAVA.3</strain>
    </source>
</reference>
<dbReference type="PROSITE" id="PS51257">
    <property type="entry name" value="PROKAR_LIPOPROTEIN"/>
    <property type="match status" value="1"/>
</dbReference>
<sequence length="206" mass="21799">MRIGRSFILLAAAVLLVGGCTAAEAEDDPRRPPRSIAELSTAEIQSRWWSWAASSRPATNPMSDPDGRFCADNQPADAWYLAMPLGGKAERRCAIPQGRPVVFPVINFTGTKDECAAKLAGAEGKVMLDSTHVEGVERMEPTAIRIKGVEGNPVTQKAGTVETYGCGLWVRLGPVPGGTGTLTVDGTAGSLSLSVTYKLEVDKGKV</sequence>
<proteinExistence type="predicted"/>
<organism evidence="2 3">
    <name type="scientific">Streptomyces caledonius</name>
    <dbReference type="NCBI Taxonomy" id="3134107"/>
    <lineage>
        <taxon>Bacteria</taxon>
        <taxon>Bacillati</taxon>
        <taxon>Actinomycetota</taxon>
        <taxon>Actinomycetes</taxon>
        <taxon>Kitasatosporales</taxon>
        <taxon>Streptomycetaceae</taxon>
        <taxon>Streptomyces</taxon>
    </lineage>
</organism>
<feature type="chain" id="PRO_5046827652" evidence="1">
    <location>
        <begin position="26"/>
        <end position="206"/>
    </location>
</feature>
<keyword evidence="1" id="KW-0732">Signal</keyword>
<accession>A0ABU8UAZ0</accession>